<dbReference type="InterPro" id="IPR022642">
    <property type="entry name" value="CheR_C"/>
</dbReference>
<evidence type="ECO:0000256" key="1">
    <source>
        <dbReference type="ARBA" id="ARBA00001541"/>
    </source>
</evidence>
<dbReference type="PROSITE" id="PS50123">
    <property type="entry name" value="CHER"/>
    <property type="match status" value="1"/>
</dbReference>
<dbReference type="GO" id="GO:0008983">
    <property type="term" value="F:protein-glutamate O-methyltransferase activity"/>
    <property type="evidence" value="ECO:0007669"/>
    <property type="project" value="UniProtKB-EC"/>
</dbReference>
<dbReference type="InterPro" id="IPR029063">
    <property type="entry name" value="SAM-dependent_MTases_sf"/>
</dbReference>
<evidence type="ECO:0000256" key="3">
    <source>
        <dbReference type="ARBA" id="ARBA00022603"/>
    </source>
</evidence>
<dbReference type="Gene3D" id="3.40.50.150">
    <property type="entry name" value="Vaccinia Virus protein VP39"/>
    <property type="match status" value="1"/>
</dbReference>
<dbReference type="SUPFAM" id="SSF53335">
    <property type="entry name" value="S-adenosyl-L-methionine-dependent methyltransferases"/>
    <property type="match status" value="1"/>
</dbReference>
<comment type="catalytic activity">
    <reaction evidence="1">
        <text>L-glutamyl-[protein] + S-adenosyl-L-methionine = [protein]-L-glutamate 5-O-methyl ester + S-adenosyl-L-homocysteine</text>
        <dbReference type="Rhea" id="RHEA:24452"/>
        <dbReference type="Rhea" id="RHEA-COMP:10208"/>
        <dbReference type="Rhea" id="RHEA-COMP:10311"/>
        <dbReference type="ChEBI" id="CHEBI:29973"/>
        <dbReference type="ChEBI" id="CHEBI:57856"/>
        <dbReference type="ChEBI" id="CHEBI:59789"/>
        <dbReference type="ChEBI" id="CHEBI:82795"/>
        <dbReference type="EC" id="2.1.1.80"/>
    </reaction>
</comment>
<protein>
    <recommendedName>
        <fullName evidence="2">protein-glutamate O-methyltransferase</fullName>
        <ecNumber evidence="2">2.1.1.80</ecNumber>
    </recommendedName>
</protein>
<dbReference type="EC" id="2.1.1.80" evidence="2"/>
<dbReference type="PANTHER" id="PTHR24422">
    <property type="entry name" value="CHEMOTAXIS PROTEIN METHYLTRANSFERASE"/>
    <property type="match status" value="1"/>
</dbReference>
<dbReference type="PANTHER" id="PTHR24422:SF10">
    <property type="entry name" value="CHEMOTAXIS PROTEIN METHYLTRANSFERASE 2"/>
    <property type="match status" value="1"/>
</dbReference>
<evidence type="ECO:0000256" key="5">
    <source>
        <dbReference type="ARBA" id="ARBA00022691"/>
    </source>
</evidence>
<gene>
    <name evidence="7" type="ORF">OMM_01923</name>
</gene>
<keyword evidence="5" id="KW-0949">S-adenosyl-L-methionine</keyword>
<dbReference type="Gene3D" id="1.10.155.10">
    <property type="entry name" value="Chemotaxis receptor methyltransferase CheR, N-terminal domain"/>
    <property type="match status" value="1"/>
</dbReference>
<dbReference type="Proteomes" id="UP000189670">
    <property type="component" value="Unassembled WGS sequence"/>
</dbReference>
<dbReference type="SMART" id="SM00138">
    <property type="entry name" value="MeTrc"/>
    <property type="match status" value="1"/>
</dbReference>
<dbReference type="InterPro" id="IPR050903">
    <property type="entry name" value="Bact_Chemotaxis_MeTrfase"/>
</dbReference>
<dbReference type="AlphaFoldDB" id="A0A1V1PBH7"/>
<evidence type="ECO:0000259" key="6">
    <source>
        <dbReference type="PROSITE" id="PS50123"/>
    </source>
</evidence>
<sequence>MSELVNKIYKERGLDFRAYNKPSLSRRLSRVILSQGITSYHEYISLLDSNPSMYELLLDGMTINVTEFFRDKTAFNTLGQLIKKLHHKKNREPLNIWSAGCATGQEPYTIAMIVLNELNEDNKNNVSIIASDIDPKVLEFAQKGIYDSESIKNLEPAWVNRFL</sequence>
<dbReference type="InterPro" id="IPR036804">
    <property type="entry name" value="CheR_N_sf"/>
</dbReference>
<accession>A0A1V1PBH7</accession>
<keyword evidence="3 7" id="KW-0489">Methyltransferase</keyword>
<evidence type="ECO:0000313" key="8">
    <source>
        <dbReference type="Proteomes" id="UP000189670"/>
    </source>
</evidence>
<evidence type="ECO:0000313" key="7">
    <source>
        <dbReference type="EMBL" id="ETR72160.1"/>
    </source>
</evidence>
<dbReference type="GO" id="GO:0032259">
    <property type="term" value="P:methylation"/>
    <property type="evidence" value="ECO:0007669"/>
    <property type="project" value="UniProtKB-KW"/>
</dbReference>
<dbReference type="EMBL" id="ATBP01000177">
    <property type="protein sequence ID" value="ETR72160.1"/>
    <property type="molecule type" value="Genomic_DNA"/>
</dbReference>
<reference evidence="8" key="1">
    <citation type="submission" date="2012-11" db="EMBL/GenBank/DDBJ databases">
        <authorList>
            <person name="Lucero-Rivera Y.E."/>
            <person name="Tovar-Ramirez D."/>
        </authorList>
    </citation>
    <scope>NUCLEOTIDE SEQUENCE [LARGE SCALE GENOMIC DNA]</scope>
    <source>
        <strain evidence="8">Araruama</strain>
    </source>
</reference>
<name>A0A1V1PBH7_9BACT</name>
<evidence type="ECO:0000256" key="4">
    <source>
        <dbReference type="ARBA" id="ARBA00022679"/>
    </source>
</evidence>
<keyword evidence="4 7" id="KW-0808">Transferase</keyword>
<organism evidence="7 8">
    <name type="scientific">Candidatus Magnetoglobus multicellularis str. Araruama</name>
    <dbReference type="NCBI Taxonomy" id="890399"/>
    <lineage>
        <taxon>Bacteria</taxon>
        <taxon>Pseudomonadati</taxon>
        <taxon>Thermodesulfobacteriota</taxon>
        <taxon>Desulfobacteria</taxon>
        <taxon>Desulfobacterales</taxon>
        <taxon>Desulfobacteraceae</taxon>
        <taxon>Candidatus Magnetoglobus</taxon>
    </lineage>
</organism>
<evidence type="ECO:0000256" key="2">
    <source>
        <dbReference type="ARBA" id="ARBA00012534"/>
    </source>
</evidence>
<comment type="caution">
    <text evidence="7">The sequence shown here is derived from an EMBL/GenBank/DDBJ whole genome shotgun (WGS) entry which is preliminary data.</text>
</comment>
<dbReference type="Pfam" id="PF03705">
    <property type="entry name" value="CheR_N"/>
    <property type="match status" value="1"/>
</dbReference>
<dbReference type="Pfam" id="PF01739">
    <property type="entry name" value="CheR"/>
    <property type="match status" value="1"/>
</dbReference>
<proteinExistence type="predicted"/>
<dbReference type="PRINTS" id="PR00996">
    <property type="entry name" value="CHERMTFRASE"/>
</dbReference>
<dbReference type="InterPro" id="IPR022641">
    <property type="entry name" value="CheR_N"/>
</dbReference>
<dbReference type="InterPro" id="IPR000780">
    <property type="entry name" value="CheR_MeTrfase"/>
</dbReference>
<feature type="domain" description="CheR-type methyltransferase" evidence="6">
    <location>
        <begin position="1"/>
        <end position="163"/>
    </location>
</feature>
<dbReference type="SUPFAM" id="SSF47757">
    <property type="entry name" value="Chemotaxis receptor methyltransferase CheR, N-terminal domain"/>
    <property type="match status" value="1"/>
</dbReference>